<dbReference type="EMBL" id="BAAAVI010000014">
    <property type="protein sequence ID" value="GAA2865775.1"/>
    <property type="molecule type" value="Genomic_DNA"/>
</dbReference>
<sequence>MPVTRGRFDFSARYCREAGGRPTSFGLGLPAMSPAVIPSPPEGVCYLGPLPIRASTLCSCSVSW</sequence>
<reference evidence="1 2" key="1">
    <citation type="journal article" date="2019" name="Int. J. Syst. Evol. Microbiol.">
        <title>The Global Catalogue of Microorganisms (GCM) 10K type strain sequencing project: providing services to taxonomists for standard genome sequencing and annotation.</title>
        <authorList>
            <consortium name="The Broad Institute Genomics Platform"/>
            <consortium name="The Broad Institute Genome Sequencing Center for Infectious Disease"/>
            <person name="Wu L."/>
            <person name="Ma J."/>
        </authorList>
    </citation>
    <scope>NUCLEOTIDE SEQUENCE [LARGE SCALE GENOMIC DNA]</scope>
    <source>
        <strain evidence="1 2">JCM 6242</strain>
    </source>
</reference>
<keyword evidence="2" id="KW-1185">Reference proteome</keyword>
<proteinExistence type="predicted"/>
<gene>
    <name evidence="1" type="ORF">GCM10010517_25190</name>
</gene>
<accession>A0ABN3VVY8</accession>
<evidence type="ECO:0000313" key="1">
    <source>
        <dbReference type="EMBL" id="GAA2865775.1"/>
    </source>
</evidence>
<name>A0ABN3VVY8_9ACTN</name>
<dbReference type="Proteomes" id="UP001500831">
    <property type="component" value="Unassembled WGS sequence"/>
</dbReference>
<organism evidence="1 2">
    <name type="scientific">Streptosporangium fragile</name>
    <dbReference type="NCBI Taxonomy" id="46186"/>
    <lineage>
        <taxon>Bacteria</taxon>
        <taxon>Bacillati</taxon>
        <taxon>Actinomycetota</taxon>
        <taxon>Actinomycetes</taxon>
        <taxon>Streptosporangiales</taxon>
        <taxon>Streptosporangiaceae</taxon>
        <taxon>Streptosporangium</taxon>
    </lineage>
</organism>
<comment type="caution">
    <text evidence="1">The sequence shown here is derived from an EMBL/GenBank/DDBJ whole genome shotgun (WGS) entry which is preliminary data.</text>
</comment>
<protein>
    <submittedName>
        <fullName evidence="1">Uncharacterized protein</fullName>
    </submittedName>
</protein>
<evidence type="ECO:0000313" key="2">
    <source>
        <dbReference type="Proteomes" id="UP001500831"/>
    </source>
</evidence>